<feature type="transmembrane region" description="Helical" evidence="7">
    <location>
        <begin position="359"/>
        <end position="384"/>
    </location>
</feature>
<dbReference type="STRING" id="1182542.W9XUR8"/>
<dbReference type="InterPro" id="IPR002293">
    <property type="entry name" value="AA/rel_permease1"/>
</dbReference>
<feature type="transmembrane region" description="Helical" evidence="7">
    <location>
        <begin position="461"/>
        <end position="479"/>
    </location>
</feature>
<keyword evidence="9" id="KW-1185">Reference proteome</keyword>
<dbReference type="EMBL" id="AMGY01000004">
    <property type="protein sequence ID" value="EXJ83963.1"/>
    <property type="molecule type" value="Genomic_DNA"/>
</dbReference>
<keyword evidence="4 7" id="KW-1133">Transmembrane helix</keyword>
<feature type="transmembrane region" description="Helical" evidence="7">
    <location>
        <begin position="223"/>
        <end position="244"/>
    </location>
</feature>
<keyword evidence="5 7" id="KW-0472">Membrane</keyword>
<feature type="transmembrane region" description="Helical" evidence="7">
    <location>
        <begin position="429"/>
        <end position="449"/>
    </location>
</feature>
<dbReference type="AlphaFoldDB" id="W9XUR8"/>
<sequence>MTSPQSALDVEIHESVEKNQHAMALAVADDQLAHEFGYNPVFARKYGTWSSLSFAFSVGGLFTALVTTFAYPLQAGGPAAIVWCWFIAGASSLALSASVSELISAYPTAAGVTAAWLNVLGQVAAVAATEFGAAQVLLSAVAVGSDFTFEPSQRSTIGVAAGLTVLTGAINSISTYWMERIQKTFVVFHVTAVVACIITLLAVEKNKNSASFVFSTVSPQSGWHPTGFAFLFGFLSAAFTMTNYDATAHICEEIVNPAVVAPRATWYANVLTWVLGLVLNIVLCFCMKDPIAVLANKIGQPVVQIFYDSLGKSGALAFTACGVIIVQFTAIVCMQSLSRTIFAFSRDRLLPLSSIWAKVNGLTGIPLYAVWLSVLLPIIISLIGLGSYQAVSAVFNVATAVLDLSYIVPISCKLAFGRFQRGPWHLGPLSVWVNVYSVFWTLFITVLFFMPTVRPVTAANMNYAVAIFGLIMIFALVYWQIEGKKFYTGPVDQTVDGIEPANQSRVSEDVVGQEKQHADKVMAGG</sequence>
<feature type="transmembrane region" description="Helical" evidence="7">
    <location>
        <begin position="52"/>
        <end position="74"/>
    </location>
</feature>
<evidence type="ECO:0000256" key="1">
    <source>
        <dbReference type="ARBA" id="ARBA00004141"/>
    </source>
</evidence>
<evidence type="ECO:0000256" key="3">
    <source>
        <dbReference type="ARBA" id="ARBA00022692"/>
    </source>
</evidence>
<evidence type="ECO:0000256" key="7">
    <source>
        <dbReference type="SAM" id="Phobius"/>
    </source>
</evidence>
<feature type="compositionally biased region" description="Basic and acidic residues" evidence="6">
    <location>
        <begin position="506"/>
        <end position="525"/>
    </location>
</feature>
<dbReference type="GO" id="GO:0022857">
    <property type="term" value="F:transmembrane transporter activity"/>
    <property type="evidence" value="ECO:0007669"/>
    <property type="project" value="InterPro"/>
</dbReference>
<dbReference type="Gene3D" id="1.20.1740.10">
    <property type="entry name" value="Amino acid/polyamine transporter I"/>
    <property type="match status" value="1"/>
</dbReference>
<evidence type="ECO:0000313" key="9">
    <source>
        <dbReference type="Proteomes" id="UP000019478"/>
    </source>
</evidence>
<evidence type="ECO:0008006" key="10">
    <source>
        <dbReference type="Google" id="ProtNLM"/>
    </source>
</evidence>
<feature type="transmembrane region" description="Helical" evidence="7">
    <location>
        <begin position="157"/>
        <end position="178"/>
    </location>
</feature>
<comment type="caution">
    <text evidence="8">The sequence shown here is derived from an EMBL/GenBank/DDBJ whole genome shotgun (WGS) entry which is preliminary data.</text>
</comment>
<evidence type="ECO:0000256" key="5">
    <source>
        <dbReference type="ARBA" id="ARBA00023136"/>
    </source>
</evidence>
<dbReference type="HOGENOM" id="CLU_004495_0_1_1"/>
<evidence type="ECO:0000313" key="8">
    <source>
        <dbReference type="EMBL" id="EXJ83963.1"/>
    </source>
</evidence>
<protein>
    <recommendedName>
        <fullName evidence="10">Amino acid permease</fullName>
    </recommendedName>
</protein>
<keyword evidence="2" id="KW-0813">Transport</keyword>
<feature type="transmembrane region" description="Helical" evidence="7">
    <location>
        <begin position="264"/>
        <end position="283"/>
    </location>
</feature>
<feature type="transmembrane region" description="Helical" evidence="7">
    <location>
        <begin position="115"/>
        <end position="137"/>
    </location>
</feature>
<accession>W9XUR8</accession>
<dbReference type="Pfam" id="PF13520">
    <property type="entry name" value="AA_permease_2"/>
    <property type="match status" value="1"/>
</dbReference>
<reference evidence="8 9" key="1">
    <citation type="submission" date="2013-03" db="EMBL/GenBank/DDBJ databases">
        <title>The Genome Sequence of Capronia epimyces CBS 606.96.</title>
        <authorList>
            <consortium name="The Broad Institute Genomics Platform"/>
            <person name="Cuomo C."/>
            <person name="de Hoog S."/>
            <person name="Gorbushina A."/>
            <person name="Walker B."/>
            <person name="Young S.K."/>
            <person name="Zeng Q."/>
            <person name="Gargeya S."/>
            <person name="Fitzgerald M."/>
            <person name="Haas B."/>
            <person name="Abouelleil A."/>
            <person name="Allen A.W."/>
            <person name="Alvarado L."/>
            <person name="Arachchi H.M."/>
            <person name="Berlin A.M."/>
            <person name="Chapman S.B."/>
            <person name="Gainer-Dewar J."/>
            <person name="Goldberg J."/>
            <person name="Griggs A."/>
            <person name="Gujja S."/>
            <person name="Hansen M."/>
            <person name="Howarth C."/>
            <person name="Imamovic A."/>
            <person name="Ireland A."/>
            <person name="Larimer J."/>
            <person name="McCowan C."/>
            <person name="Murphy C."/>
            <person name="Pearson M."/>
            <person name="Poon T.W."/>
            <person name="Priest M."/>
            <person name="Roberts A."/>
            <person name="Saif S."/>
            <person name="Shea T."/>
            <person name="Sisk P."/>
            <person name="Sykes S."/>
            <person name="Wortman J."/>
            <person name="Nusbaum C."/>
            <person name="Birren B."/>
        </authorList>
    </citation>
    <scope>NUCLEOTIDE SEQUENCE [LARGE SCALE GENOMIC DNA]</scope>
    <source>
        <strain evidence="8 9">CBS 606.96</strain>
    </source>
</reference>
<name>W9XUR8_9EURO</name>
<dbReference type="PANTHER" id="PTHR45649:SF9">
    <property type="entry name" value="AMINO-ACID PERMEASE 2"/>
    <property type="match status" value="1"/>
</dbReference>
<dbReference type="eggNOG" id="KOG1289">
    <property type="taxonomic scope" value="Eukaryota"/>
</dbReference>
<proteinExistence type="predicted"/>
<feature type="transmembrane region" description="Helical" evidence="7">
    <location>
        <begin position="80"/>
        <end position="103"/>
    </location>
</feature>
<dbReference type="PIRSF" id="PIRSF006060">
    <property type="entry name" value="AA_transporter"/>
    <property type="match status" value="1"/>
</dbReference>
<dbReference type="RefSeq" id="XP_007732948.1">
    <property type="nucleotide sequence ID" value="XM_007734758.1"/>
</dbReference>
<comment type="subcellular location">
    <subcellularLocation>
        <location evidence="1">Membrane</location>
        <topology evidence="1">Multi-pass membrane protein</topology>
    </subcellularLocation>
</comment>
<gene>
    <name evidence="8" type="ORF">A1O3_04630</name>
</gene>
<dbReference type="PANTHER" id="PTHR45649">
    <property type="entry name" value="AMINO-ACID PERMEASE BAT1"/>
    <property type="match status" value="1"/>
</dbReference>
<organism evidence="8 9">
    <name type="scientific">Capronia epimyces CBS 606.96</name>
    <dbReference type="NCBI Taxonomy" id="1182542"/>
    <lineage>
        <taxon>Eukaryota</taxon>
        <taxon>Fungi</taxon>
        <taxon>Dikarya</taxon>
        <taxon>Ascomycota</taxon>
        <taxon>Pezizomycotina</taxon>
        <taxon>Eurotiomycetes</taxon>
        <taxon>Chaetothyriomycetidae</taxon>
        <taxon>Chaetothyriales</taxon>
        <taxon>Herpotrichiellaceae</taxon>
        <taxon>Capronia</taxon>
    </lineage>
</organism>
<dbReference type="OrthoDB" id="10054429at2759"/>
<evidence type="ECO:0000256" key="4">
    <source>
        <dbReference type="ARBA" id="ARBA00022989"/>
    </source>
</evidence>
<feature type="transmembrane region" description="Helical" evidence="7">
    <location>
        <begin position="185"/>
        <end position="203"/>
    </location>
</feature>
<feature type="transmembrane region" description="Helical" evidence="7">
    <location>
        <begin position="390"/>
        <end position="408"/>
    </location>
</feature>
<feature type="transmembrane region" description="Helical" evidence="7">
    <location>
        <begin position="315"/>
        <end position="338"/>
    </location>
</feature>
<dbReference type="Proteomes" id="UP000019478">
    <property type="component" value="Unassembled WGS sequence"/>
</dbReference>
<evidence type="ECO:0000256" key="2">
    <source>
        <dbReference type="ARBA" id="ARBA00022448"/>
    </source>
</evidence>
<feature type="region of interest" description="Disordered" evidence="6">
    <location>
        <begin position="503"/>
        <end position="525"/>
    </location>
</feature>
<keyword evidence="3 7" id="KW-0812">Transmembrane</keyword>
<evidence type="ECO:0000256" key="6">
    <source>
        <dbReference type="SAM" id="MobiDB-lite"/>
    </source>
</evidence>
<dbReference type="GeneID" id="19168748"/>
<dbReference type="GO" id="GO:0016020">
    <property type="term" value="C:membrane"/>
    <property type="evidence" value="ECO:0007669"/>
    <property type="project" value="UniProtKB-SubCell"/>
</dbReference>